<dbReference type="PANTHER" id="PTHR32022:SF10">
    <property type="entry name" value="D-GLUTAMATE CYCLASE, MITOCHONDRIAL"/>
    <property type="match status" value="1"/>
</dbReference>
<feature type="domain" description="D-glutamate cyclase-like C-terminal" evidence="3">
    <location>
        <begin position="279"/>
        <end position="546"/>
    </location>
</feature>
<dbReference type="GO" id="GO:0047820">
    <property type="term" value="F:D-glutamate cyclase activity"/>
    <property type="evidence" value="ECO:0007669"/>
    <property type="project" value="TreeGrafter"/>
</dbReference>
<dbReference type="Gene3D" id="3.30.2040.10">
    <property type="entry name" value="PSTPO5379-like domain"/>
    <property type="match status" value="1"/>
</dbReference>
<dbReference type="PANTHER" id="PTHR32022">
    <property type="entry name" value="D-GLUTAMATE CYCLASE, MITOCHONDRIAL"/>
    <property type="match status" value="1"/>
</dbReference>
<dbReference type="SUPFAM" id="SSF160920">
    <property type="entry name" value="PSTPO5379-like"/>
    <property type="match status" value="1"/>
</dbReference>
<dbReference type="FunCoup" id="H0VGE7">
    <property type="interactions" value="721"/>
</dbReference>
<dbReference type="STRING" id="10141.ENSCPOP00000009183"/>
<dbReference type="InterPro" id="IPR038021">
    <property type="entry name" value="Putative_hydro-lyase"/>
</dbReference>
<dbReference type="Gene3D" id="3.90.1640.20">
    <property type="entry name" value="TON_0340"/>
    <property type="match status" value="1"/>
</dbReference>
<keyword evidence="2" id="KW-0456">Lyase</keyword>
<dbReference type="GeneTree" id="ENSGT00390000002237"/>
<evidence type="ECO:0000256" key="1">
    <source>
        <dbReference type="ARBA" id="ARBA00007896"/>
    </source>
</evidence>
<keyword evidence="5" id="KW-1185">Reference proteome</keyword>
<evidence type="ECO:0000313" key="5">
    <source>
        <dbReference type="Proteomes" id="UP000005447"/>
    </source>
</evidence>
<dbReference type="Pfam" id="PF14336">
    <property type="entry name" value="GLUCM-like_C"/>
    <property type="match status" value="1"/>
</dbReference>
<organism evidence="4 5">
    <name type="scientific">Cavia porcellus</name>
    <name type="common">Guinea pig</name>
    <dbReference type="NCBI Taxonomy" id="10141"/>
    <lineage>
        <taxon>Eukaryota</taxon>
        <taxon>Metazoa</taxon>
        <taxon>Chordata</taxon>
        <taxon>Craniata</taxon>
        <taxon>Vertebrata</taxon>
        <taxon>Euteleostomi</taxon>
        <taxon>Mammalia</taxon>
        <taxon>Eutheria</taxon>
        <taxon>Euarchontoglires</taxon>
        <taxon>Glires</taxon>
        <taxon>Rodentia</taxon>
        <taxon>Hystricomorpha</taxon>
        <taxon>Caviidae</taxon>
        <taxon>Cavia</taxon>
    </lineage>
</organism>
<dbReference type="Bgee" id="ENSCPOG00000010225">
    <property type="expression patterns" value="Expressed in pituitary gland and 2 other cell types or tissues"/>
</dbReference>
<evidence type="ECO:0000256" key="2">
    <source>
        <dbReference type="ARBA" id="ARBA00023239"/>
    </source>
</evidence>
<reference evidence="4" key="2">
    <citation type="submission" date="2025-08" db="UniProtKB">
        <authorList>
            <consortium name="Ensembl"/>
        </authorList>
    </citation>
    <scope>IDENTIFICATION</scope>
    <source>
        <strain evidence="4">2N</strain>
    </source>
</reference>
<dbReference type="Ensembl" id="ENSCPOT00000010319.3">
    <property type="protein sequence ID" value="ENSCPOP00000009183.3"/>
    <property type="gene ID" value="ENSCPOG00000010225.4"/>
</dbReference>
<accession>H0VGE7</accession>
<reference evidence="4" key="3">
    <citation type="submission" date="2025-09" db="UniProtKB">
        <authorList>
            <consortium name="Ensembl"/>
        </authorList>
    </citation>
    <scope>IDENTIFICATION</scope>
    <source>
        <strain evidence="4">2N</strain>
    </source>
</reference>
<dbReference type="Pfam" id="PF07286">
    <property type="entry name" value="D-Glu_cyclase"/>
    <property type="match status" value="1"/>
</dbReference>
<dbReference type="InParanoid" id="H0VGE7"/>
<evidence type="ECO:0000313" key="4">
    <source>
        <dbReference type="Ensembl" id="ENSCPOP00000009183.3"/>
    </source>
</evidence>
<sequence>MRSCLPSAIKSSSLQNKAMIRNTSGMAGGFCQSSIVVLPRSLAPAFERFCQATRGPVLMLGQSKPEKWTLPALGAVPNVRTGHPQVWKYESGKLKDMVTFVSGCSFSLEEALEKAELSRRDPAGHSHTAAYEGRAEWPENVYQPAFSCRVRPISKDKPERPLQVSCSTAGEQGQRIHIGHPELLRIKELPKPDYGDHVVWQPGDAPVFWPSQLTSLEAVSSCNAPLAFTSMPGCTTAAQCLTPEKVPEIHLIPQDPLHYSIAELELTVAIDPGFYFKHKSLSLGHSVLITIGLPTHFNHEPPEEMDGPPGGIALTTFLQALGKEGSMVVDQKALTLHRKLVEDAVEQGVLKTQIPLLTYQGRSVEDAQAELEDLLPSLPGGFAHLLAIEHAGWAANGNYHNTRKMTLKHLKIPGISLMGIGDGGNELRMGKVKEAVKKHIGNGDVIACDVEAACAVTAVSVSNWGGWALACALFILNSCEAHRHYLRKAVGPSEPPGSRAGLRPCHLKTLGILVQHKVRSGVSGIMGMEVDGLPFPGVHAEMIQKLADITEGHM</sequence>
<dbReference type="VEuPathDB" id="HostDB:ENSCPOG00000010225"/>
<name>H0VGE7_CAVPO</name>
<dbReference type="OMA" id="HIGHPGL"/>
<gene>
    <name evidence="4" type="primary">DGLUCY</name>
</gene>
<protein>
    <submittedName>
        <fullName evidence="4">D-glutamate cyclase</fullName>
    </submittedName>
</protein>
<dbReference type="Proteomes" id="UP000005447">
    <property type="component" value="Unassembled WGS sequence"/>
</dbReference>
<dbReference type="Gene3D" id="3.40.1640.10">
    <property type="entry name" value="PSTPO5379-like"/>
    <property type="match status" value="1"/>
</dbReference>
<dbReference type="AlphaFoldDB" id="H0VGE7"/>
<dbReference type="InterPro" id="IPR025504">
    <property type="entry name" value="GLUCM_C"/>
</dbReference>
<dbReference type="InterPro" id="IPR009906">
    <property type="entry name" value="D-Glu_cyclase"/>
</dbReference>
<comment type="similarity">
    <text evidence="1">Belongs to the D-glutamate cyclase family.</text>
</comment>
<dbReference type="GO" id="GO:0006536">
    <property type="term" value="P:glutamate metabolic process"/>
    <property type="evidence" value="ECO:0007669"/>
    <property type="project" value="TreeGrafter"/>
</dbReference>
<dbReference type="EMBL" id="AAKN02025624">
    <property type="status" value="NOT_ANNOTATED_CDS"/>
    <property type="molecule type" value="Genomic_DNA"/>
</dbReference>
<dbReference type="HOGENOM" id="CLU_033607_0_0_1"/>
<evidence type="ECO:0000259" key="3">
    <source>
        <dbReference type="Pfam" id="PF14336"/>
    </source>
</evidence>
<proteinExistence type="inferred from homology"/>
<reference evidence="5" key="1">
    <citation type="journal article" date="2011" name="Nature">
        <title>A high-resolution map of human evolutionary constraint using 29 mammals.</title>
        <authorList>
            <person name="Lindblad-Toh K."/>
            <person name="Garber M."/>
            <person name="Zuk O."/>
            <person name="Lin M.F."/>
            <person name="Parker B.J."/>
            <person name="Washietl S."/>
            <person name="Kheradpour P."/>
            <person name="Ernst J."/>
            <person name="Jordan G."/>
            <person name="Mauceli E."/>
            <person name="Ward L.D."/>
            <person name="Lowe C.B."/>
            <person name="Holloway A.K."/>
            <person name="Clamp M."/>
            <person name="Gnerre S."/>
            <person name="Alfoldi J."/>
            <person name="Beal K."/>
            <person name="Chang J."/>
            <person name="Clawson H."/>
            <person name="Cuff J."/>
            <person name="Di Palma F."/>
            <person name="Fitzgerald S."/>
            <person name="Flicek P."/>
            <person name="Guttman M."/>
            <person name="Hubisz M.J."/>
            <person name="Jaffe D.B."/>
            <person name="Jungreis I."/>
            <person name="Kent W.J."/>
            <person name="Kostka D."/>
            <person name="Lara M."/>
            <person name="Martins A.L."/>
            <person name="Massingham T."/>
            <person name="Moltke I."/>
            <person name="Raney B.J."/>
            <person name="Rasmussen M.D."/>
            <person name="Robinson J."/>
            <person name="Stark A."/>
            <person name="Vilella A.J."/>
            <person name="Wen J."/>
            <person name="Xie X."/>
            <person name="Zody M.C."/>
            <person name="Baldwin J."/>
            <person name="Bloom T."/>
            <person name="Chin C.W."/>
            <person name="Heiman D."/>
            <person name="Nicol R."/>
            <person name="Nusbaum C."/>
            <person name="Young S."/>
            <person name="Wilkinson J."/>
            <person name="Worley K.C."/>
            <person name="Kovar C.L."/>
            <person name="Muzny D.M."/>
            <person name="Gibbs R.A."/>
            <person name="Cree A."/>
            <person name="Dihn H.H."/>
            <person name="Fowler G."/>
            <person name="Jhangiani S."/>
            <person name="Joshi V."/>
            <person name="Lee S."/>
            <person name="Lewis L.R."/>
            <person name="Nazareth L.V."/>
            <person name="Okwuonu G."/>
            <person name="Santibanez J."/>
            <person name="Warren W.C."/>
            <person name="Mardis E.R."/>
            <person name="Weinstock G.M."/>
            <person name="Wilson R.K."/>
            <person name="Delehaunty K."/>
            <person name="Dooling D."/>
            <person name="Fronik C."/>
            <person name="Fulton L."/>
            <person name="Fulton B."/>
            <person name="Graves T."/>
            <person name="Minx P."/>
            <person name="Sodergren E."/>
            <person name="Birney E."/>
            <person name="Margulies E.H."/>
            <person name="Herrero J."/>
            <person name="Green E.D."/>
            <person name="Haussler D."/>
            <person name="Siepel A."/>
            <person name="Goldman N."/>
            <person name="Pollard K.S."/>
            <person name="Pedersen J.S."/>
            <person name="Lander E.S."/>
            <person name="Kellis M."/>
        </authorList>
    </citation>
    <scope>NUCLEOTIDE SEQUENCE [LARGE SCALE GENOMIC DNA]</scope>
    <source>
        <strain evidence="5">2N</strain>
    </source>
</reference>